<reference evidence="4 5" key="1">
    <citation type="journal article" date="2018" name="Nat. Ecol. Evol.">
        <title>Pezizomycetes genomes reveal the molecular basis of ectomycorrhizal truffle lifestyle.</title>
        <authorList>
            <person name="Murat C."/>
            <person name="Payen T."/>
            <person name="Noel B."/>
            <person name="Kuo A."/>
            <person name="Morin E."/>
            <person name="Chen J."/>
            <person name="Kohler A."/>
            <person name="Krizsan K."/>
            <person name="Balestrini R."/>
            <person name="Da Silva C."/>
            <person name="Montanini B."/>
            <person name="Hainaut M."/>
            <person name="Levati E."/>
            <person name="Barry K.W."/>
            <person name="Belfiori B."/>
            <person name="Cichocki N."/>
            <person name="Clum A."/>
            <person name="Dockter R.B."/>
            <person name="Fauchery L."/>
            <person name="Guy J."/>
            <person name="Iotti M."/>
            <person name="Le Tacon F."/>
            <person name="Lindquist E.A."/>
            <person name="Lipzen A."/>
            <person name="Malagnac F."/>
            <person name="Mello A."/>
            <person name="Molinier V."/>
            <person name="Miyauchi S."/>
            <person name="Poulain J."/>
            <person name="Riccioni C."/>
            <person name="Rubini A."/>
            <person name="Sitrit Y."/>
            <person name="Splivallo R."/>
            <person name="Traeger S."/>
            <person name="Wang M."/>
            <person name="Zifcakova L."/>
            <person name="Wipf D."/>
            <person name="Zambonelli A."/>
            <person name="Paolocci F."/>
            <person name="Nowrousian M."/>
            <person name="Ottonello S."/>
            <person name="Baldrian P."/>
            <person name="Spatafora J.W."/>
            <person name="Henrissat B."/>
            <person name="Nagy L.G."/>
            <person name="Aury J.M."/>
            <person name="Wincker P."/>
            <person name="Grigoriev I.V."/>
            <person name="Bonfante P."/>
            <person name="Martin F.M."/>
        </authorList>
    </citation>
    <scope>NUCLEOTIDE SEQUENCE [LARGE SCALE GENOMIC DNA]</scope>
    <source>
        <strain evidence="4 5">RN42</strain>
    </source>
</reference>
<evidence type="ECO:0000313" key="5">
    <source>
        <dbReference type="Proteomes" id="UP000275078"/>
    </source>
</evidence>
<protein>
    <recommendedName>
        <fullName evidence="6">NAD(P)-binding protein</fullName>
    </recommendedName>
</protein>
<evidence type="ECO:0000256" key="2">
    <source>
        <dbReference type="ARBA" id="ARBA00023002"/>
    </source>
</evidence>
<name>A0A3N4IGU7_ASCIM</name>
<dbReference type="Gene3D" id="3.40.50.720">
    <property type="entry name" value="NAD(P)-binding Rossmann-like Domain"/>
    <property type="match status" value="1"/>
</dbReference>
<gene>
    <name evidence="4" type="ORF">BJ508DRAFT_303036</name>
</gene>
<dbReference type="EMBL" id="ML119654">
    <property type="protein sequence ID" value="RPA85373.1"/>
    <property type="molecule type" value="Genomic_DNA"/>
</dbReference>
<proteinExistence type="inferred from homology"/>
<dbReference type="SUPFAM" id="SSF51735">
    <property type="entry name" value="NAD(P)-binding Rossmann-fold domains"/>
    <property type="match status" value="1"/>
</dbReference>
<keyword evidence="5" id="KW-1185">Reference proteome</keyword>
<accession>A0A3N4IGU7</accession>
<evidence type="ECO:0000313" key="4">
    <source>
        <dbReference type="EMBL" id="RPA85373.1"/>
    </source>
</evidence>
<comment type="similarity">
    <text evidence="1">Belongs to the short-chain dehydrogenases/reductases (SDR) family.</text>
</comment>
<keyword evidence="2" id="KW-0560">Oxidoreductase</keyword>
<evidence type="ECO:0008006" key="6">
    <source>
        <dbReference type="Google" id="ProtNLM"/>
    </source>
</evidence>
<evidence type="ECO:0000256" key="3">
    <source>
        <dbReference type="SAM" id="MobiDB-lite"/>
    </source>
</evidence>
<sequence>MDNPRPPYNFHHPSLYGTDYPLVEPATDTADYPQARPDTPIPIDVNDASLERWDPQAYKGRLDGLWITPARPEPEAVFSIFNRLLKPPLLHNFVIPGSEDRIGDDAGLIDPNPASFFGLATHPPLSIHPRATVRPRNANWRLSRREAYERSIDQFIAPLELPFGIMPNNFDGNLRYYHKTPWHFPQMYPYDTAFMSALKLLGKLCLSDELPEYEDGPLRPKGDELPDAPTTVPDVPEDLSLRGKGALVTGADSGIGFEIAKRFALKGISTLIMVCHDPLKGQQAKLKILEELRTRRDPDDQNAVVLPSILVKEVELASHHSIWRLCLHLKHGVGYLDYAVFTAYTTYHKGFQPNDWEFREMRVPRHEEALHLNVVANSYLSVMISNILMETSIARNGEPTRLTFANSEIHRHSAFCKNSILTGKPFPRRHIIHTFDTLNDADVLLGRHRDLKLLQLMWSKELSWRFARPDYAKYDKGTVIVNDVAVPELLRLNIGQEPDNSTHYQAFTIVRNWITAQRNKFGKDIDIAADDFFKVVINGQPSSSTQKQEFKRDMSCGQSWDWRYCSMTGIRLWTFGNTPITIKAVRRRASERK</sequence>
<dbReference type="InterPro" id="IPR036291">
    <property type="entry name" value="NAD(P)-bd_dom_sf"/>
</dbReference>
<evidence type="ECO:0000256" key="1">
    <source>
        <dbReference type="ARBA" id="ARBA00006484"/>
    </source>
</evidence>
<dbReference type="OrthoDB" id="542013at2759"/>
<dbReference type="STRING" id="1160509.A0A3N4IGU7"/>
<dbReference type="GO" id="GO:0016491">
    <property type="term" value="F:oxidoreductase activity"/>
    <property type="evidence" value="ECO:0007669"/>
    <property type="project" value="UniProtKB-KW"/>
</dbReference>
<dbReference type="PANTHER" id="PTHR24320">
    <property type="entry name" value="RETINOL DEHYDROGENASE"/>
    <property type="match status" value="1"/>
</dbReference>
<feature type="region of interest" description="Disordered" evidence="3">
    <location>
        <begin position="24"/>
        <end position="45"/>
    </location>
</feature>
<organism evidence="4 5">
    <name type="scientific">Ascobolus immersus RN42</name>
    <dbReference type="NCBI Taxonomy" id="1160509"/>
    <lineage>
        <taxon>Eukaryota</taxon>
        <taxon>Fungi</taxon>
        <taxon>Dikarya</taxon>
        <taxon>Ascomycota</taxon>
        <taxon>Pezizomycotina</taxon>
        <taxon>Pezizomycetes</taxon>
        <taxon>Pezizales</taxon>
        <taxon>Ascobolaceae</taxon>
        <taxon>Ascobolus</taxon>
    </lineage>
</organism>
<dbReference type="Proteomes" id="UP000275078">
    <property type="component" value="Unassembled WGS sequence"/>
</dbReference>
<dbReference type="PANTHER" id="PTHR24320:SF148">
    <property type="entry name" value="NAD(P)-BINDING ROSSMANN-FOLD SUPERFAMILY PROTEIN"/>
    <property type="match status" value="1"/>
</dbReference>
<dbReference type="AlphaFoldDB" id="A0A3N4IGU7"/>
<feature type="region of interest" description="Disordered" evidence="3">
    <location>
        <begin position="215"/>
        <end position="236"/>
    </location>
</feature>